<dbReference type="EMBL" id="JAVAMP010000006">
    <property type="protein sequence ID" value="MDP5275144.1"/>
    <property type="molecule type" value="Genomic_DNA"/>
</dbReference>
<dbReference type="InterPro" id="IPR006059">
    <property type="entry name" value="SBP"/>
</dbReference>
<evidence type="ECO:0000256" key="2">
    <source>
        <dbReference type="SAM" id="SignalP"/>
    </source>
</evidence>
<gene>
    <name evidence="3" type="ORF">Q5Y73_13590</name>
</gene>
<dbReference type="SUPFAM" id="SSF53850">
    <property type="entry name" value="Periplasmic binding protein-like II"/>
    <property type="match status" value="1"/>
</dbReference>
<name>A0ABT9J2B7_9BACL</name>
<keyword evidence="4" id="KW-1185">Reference proteome</keyword>
<dbReference type="PANTHER" id="PTHR43649:SF32">
    <property type="entry name" value="SUGAR BINDING SECRETED PROTEIN"/>
    <property type="match status" value="1"/>
</dbReference>
<dbReference type="PANTHER" id="PTHR43649">
    <property type="entry name" value="ARABINOSE-BINDING PROTEIN-RELATED"/>
    <property type="match status" value="1"/>
</dbReference>
<dbReference type="Proteomes" id="UP001231941">
    <property type="component" value="Unassembled WGS sequence"/>
</dbReference>
<feature type="chain" id="PRO_5047493129" evidence="2">
    <location>
        <begin position="22"/>
        <end position="440"/>
    </location>
</feature>
<feature type="signal peptide" evidence="2">
    <location>
        <begin position="1"/>
        <end position="21"/>
    </location>
</feature>
<feature type="region of interest" description="Disordered" evidence="1">
    <location>
        <begin position="26"/>
        <end position="48"/>
    </location>
</feature>
<evidence type="ECO:0000313" key="3">
    <source>
        <dbReference type="EMBL" id="MDP5275144.1"/>
    </source>
</evidence>
<comment type="caution">
    <text evidence="3">The sequence shown here is derived from an EMBL/GenBank/DDBJ whole genome shotgun (WGS) entry which is preliminary data.</text>
</comment>
<reference evidence="3 4" key="1">
    <citation type="submission" date="2023-08" db="EMBL/GenBank/DDBJ databases">
        <authorList>
            <person name="Park J.-S."/>
        </authorList>
    </citation>
    <scope>NUCLEOTIDE SEQUENCE [LARGE SCALE GENOMIC DNA]</scope>
    <source>
        <strain evidence="3 4">2205SS18-9</strain>
    </source>
</reference>
<dbReference type="Gene3D" id="3.40.190.10">
    <property type="entry name" value="Periplasmic binding protein-like II"/>
    <property type="match status" value="1"/>
</dbReference>
<evidence type="ECO:0000256" key="1">
    <source>
        <dbReference type="SAM" id="MobiDB-lite"/>
    </source>
</evidence>
<dbReference type="RefSeq" id="WP_305992456.1">
    <property type="nucleotide sequence ID" value="NZ_JAVAMP010000006.1"/>
</dbReference>
<sequence>MKKLGIVLMSFMLLFSIVLTACSGSNEGSGDGSSEGTPEETPVTTSDSNEEIIELTFSSIPNTGFAPLIDKYNAENENIHIDFQEMPFAEHHDGLVTALAAGSGAPDIAFVEVGRLEALKGDEDKFYNLYELGAKDVTGIYLDWKITQAENADGSFLFGLPTDIGPMAMAYRTDIFEEAGLPTDPNEVSALITTWEEYHEVGKTILEKTGKPMTDSAGTMFDAFIGQLSEIYFTADEELIVESNAAVKEAYDRSVAIALDDLSGRFAQWSGEWSSAINDGGFATLMAPAWMMAWMKGSAPDASGNWNIAQMPIASGTWGGSFVAIPKQTEHPQEAYDFLEWLLNEENAYEVFKETGNFPSTPSIYEKPEIQEWTDEYFAGAYVGQIYAEAALRIEPVYLGSSYATVHNAIKDAITNVESNGADPETAWTEAMDTIKRELR</sequence>
<evidence type="ECO:0000313" key="4">
    <source>
        <dbReference type="Proteomes" id="UP001231941"/>
    </source>
</evidence>
<dbReference type="Pfam" id="PF13416">
    <property type="entry name" value="SBP_bac_8"/>
    <property type="match status" value="1"/>
</dbReference>
<accession>A0ABT9J2B7</accession>
<proteinExistence type="predicted"/>
<keyword evidence="2" id="KW-0732">Signal</keyword>
<dbReference type="InterPro" id="IPR050490">
    <property type="entry name" value="Bact_solute-bd_prot1"/>
</dbReference>
<organism evidence="3 4">
    <name type="scientific">Chengkuizengella axinellae</name>
    <dbReference type="NCBI Taxonomy" id="3064388"/>
    <lineage>
        <taxon>Bacteria</taxon>
        <taxon>Bacillati</taxon>
        <taxon>Bacillota</taxon>
        <taxon>Bacilli</taxon>
        <taxon>Bacillales</taxon>
        <taxon>Paenibacillaceae</taxon>
        <taxon>Chengkuizengella</taxon>
    </lineage>
</organism>
<dbReference type="PROSITE" id="PS51257">
    <property type="entry name" value="PROKAR_LIPOPROTEIN"/>
    <property type="match status" value="1"/>
</dbReference>
<protein>
    <submittedName>
        <fullName evidence="3">Extracellular solute-binding protein</fullName>
    </submittedName>
</protein>